<dbReference type="PaxDb" id="4577-AC217887.3_FGP004"/>
<proteinExistence type="predicted"/>
<keyword evidence="2" id="KW-0812">Transmembrane</keyword>
<evidence type="ECO:0000256" key="1">
    <source>
        <dbReference type="SAM" id="MobiDB-lite"/>
    </source>
</evidence>
<feature type="transmembrane region" description="Helical" evidence="2">
    <location>
        <begin position="24"/>
        <end position="43"/>
    </location>
</feature>
<protein>
    <submittedName>
        <fullName evidence="3">Transducin/WD40 repeat-like superfamily protein</fullName>
    </submittedName>
</protein>
<sequence>MIDTGRHELTGKPASPAARAGPSASSWSAVLLLGLAGLTALVAW</sequence>
<dbReference type="EMBL" id="CM000785">
    <property type="protein sequence ID" value="AQL05971.1"/>
    <property type="molecule type" value="Genomic_DNA"/>
</dbReference>
<keyword evidence="2" id="KW-0472">Membrane</keyword>
<feature type="compositionally biased region" description="Low complexity" evidence="1">
    <location>
        <begin position="13"/>
        <end position="23"/>
    </location>
</feature>
<evidence type="ECO:0000256" key="2">
    <source>
        <dbReference type="SAM" id="Phobius"/>
    </source>
</evidence>
<evidence type="ECO:0000313" key="3">
    <source>
        <dbReference type="EMBL" id="AQL05971.1"/>
    </source>
</evidence>
<organism evidence="3">
    <name type="scientific">Zea mays</name>
    <name type="common">Maize</name>
    <dbReference type="NCBI Taxonomy" id="4577"/>
    <lineage>
        <taxon>Eukaryota</taxon>
        <taxon>Viridiplantae</taxon>
        <taxon>Streptophyta</taxon>
        <taxon>Embryophyta</taxon>
        <taxon>Tracheophyta</taxon>
        <taxon>Spermatophyta</taxon>
        <taxon>Magnoliopsida</taxon>
        <taxon>Liliopsida</taxon>
        <taxon>Poales</taxon>
        <taxon>Poaceae</taxon>
        <taxon>PACMAD clade</taxon>
        <taxon>Panicoideae</taxon>
        <taxon>Andropogonodae</taxon>
        <taxon>Andropogoneae</taxon>
        <taxon>Tripsacinae</taxon>
        <taxon>Zea</taxon>
    </lineage>
</organism>
<dbReference type="eggNOG" id="ENOG502QR61">
    <property type="taxonomic scope" value="Eukaryota"/>
</dbReference>
<dbReference type="AlphaFoldDB" id="A0A1D6P820"/>
<reference evidence="3" key="1">
    <citation type="submission" date="2015-12" db="EMBL/GenBank/DDBJ databases">
        <title>Update maize B73 reference genome by single molecule sequencing technologies.</title>
        <authorList>
            <consortium name="Maize Genome Sequencing Project"/>
            <person name="Ware D."/>
        </authorList>
    </citation>
    <scope>NUCLEOTIDE SEQUENCE</scope>
    <source>
        <tissue evidence="3">Seedling</tissue>
    </source>
</reference>
<name>A0A1D6P820_MAIZE</name>
<feature type="region of interest" description="Disordered" evidence="1">
    <location>
        <begin position="1"/>
        <end position="23"/>
    </location>
</feature>
<keyword evidence="2" id="KW-1133">Transmembrane helix</keyword>
<feature type="compositionally biased region" description="Basic and acidic residues" evidence="1">
    <location>
        <begin position="1"/>
        <end position="10"/>
    </location>
</feature>
<gene>
    <name evidence="3" type="ORF">ZEAMMB73_Zm00001d047245</name>
</gene>
<accession>A0A1D6P820</accession>